<keyword evidence="8" id="KW-1185">Reference proteome</keyword>
<organism evidence="7 8">
    <name type="scientific">Fonticella tunisiensis</name>
    <dbReference type="NCBI Taxonomy" id="1096341"/>
    <lineage>
        <taxon>Bacteria</taxon>
        <taxon>Bacillati</taxon>
        <taxon>Bacillota</taxon>
        <taxon>Clostridia</taxon>
        <taxon>Eubacteriales</taxon>
        <taxon>Clostridiaceae</taxon>
        <taxon>Fonticella</taxon>
    </lineage>
</organism>
<dbReference type="GO" id="GO:0016740">
    <property type="term" value="F:transferase activity"/>
    <property type="evidence" value="ECO:0007669"/>
    <property type="project" value="UniProtKB-KW"/>
</dbReference>
<keyword evidence="3" id="KW-0396">Initiation factor</keyword>
<evidence type="ECO:0000256" key="2">
    <source>
        <dbReference type="ARBA" id="ARBA00022490"/>
    </source>
</evidence>
<keyword evidence="2" id="KW-0963">Cytoplasm</keyword>
<dbReference type="InterPro" id="IPR005835">
    <property type="entry name" value="NTP_transferase_dom"/>
</dbReference>
<evidence type="ECO:0000259" key="6">
    <source>
        <dbReference type="Pfam" id="PF25084"/>
    </source>
</evidence>
<feature type="domain" description="EIF2B subunit epsilon/gamma LbH" evidence="6">
    <location>
        <begin position="247"/>
        <end position="329"/>
    </location>
</feature>
<accession>A0A4R7KBJ6</accession>
<dbReference type="InterPro" id="IPR011004">
    <property type="entry name" value="Trimer_LpxA-like_sf"/>
</dbReference>
<name>A0A4R7KBJ6_9CLOT</name>
<dbReference type="AlphaFoldDB" id="A0A4R7KBJ6"/>
<dbReference type="EMBL" id="SOAZ01000014">
    <property type="protein sequence ID" value="TDT52027.1"/>
    <property type="molecule type" value="Genomic_DNA"/>
</dbReference>
<evidence type="ECO:0000256" key="3">
    <source>
        <dbReference type="ARBA" id="ARBA00022540"/>
    </source>
</evidence>
<evidence type="ECO:0000256" key="4">
    <source>
        <dbReference type="ARBA" id="ARBA00022917"/>
    </source>
</evidence>
<dbReference type="SUPFAM" id="SSF53448">
    <property type="entry name" value="Nucleotide-diphospho-sugar transferases"/>
    <property type="match status" value="1"/>
</dbReference>
<dbReference type="Proteomes" id="UP000295325">
    <property type="component" value="Unassembled WGS sequence"/>
</dbReference>
<dbReference type="Gene3D" id="3.90.550.10">
    <property type="entry name" value="Spore Coat Polysaccharide Biosynthesis Protein SpsA, Chain A"/>
    <property type="match status" value="1"/>
</dbReference>
<dbReference type="Pfam" id="PF00483">
    <property type="entry name" value="NTP_transferase"/>
    <property type="match status" value="1"/>
</dbReference>
<dbReference type="CDD" id="cd04181">
    <property type="entry name" value="NTP_transferase"/>
    <property type="match status" value="1"/>
</dbReference>
<evidence type="ECO:0000313" key="8">
    <source>
        <dbReference type="Proteomes" id="UP000295325"/>
    </source>
</evidence>
<dbReference type="Gene3D" id="2.160.10.10">
    <property type="entry name" value="Hexapeptide repeat proteins"/>
    <property type="match status" value="1"/>
</dbReference>
<protein>
    <submittedName>
        <fullName evidence="7">Nucleotidyltransferase</fullName>
    </submittedName>
</protein>
<dbReference type="OrthoDB" id="9803871at2"/>
<evidence type="ECO:0000313" key="7">
    <source>
        <dbReference type="EMBL" id="TDT52027.1"/>
    </source>
</evidence>
<dbReference type="InterPro" id="IPR050486">
    <property type="entry name" value="Mannose-1P_guanyltransferase"/>
</dbReference>
<dbReference type="RefSeq" id="WP_133628427.1">
    <property type="nucleotide sequence ID" value="NZ_SOAZ01000014.1"/>
</dbReference>
<reference evidence="7 8" key="1">
    <citation type="submission" date="2019-03" db="EMBL/GenBank/DDBJ databases">
        <title>Genomic Encyclopedia of Type Strains, Phase IV (KMG-IV): sequencing the most valuable type-strain genomes for metagenomic binning, comparative biology and taxonomic classification.</title>
        <authorList>
            <person name="Goeker M."/>
        </authorList>
    </citation>
    <scope>NUCLEOTIDE SEQUENCE [LARGE SCALE GENOMIC DNA]</scope>
    <source>
        <strain evidence="7 8">DSM 24455</strain>
    </source>
</reference>
<evidence type="ECO:0000256" key="1">
    <source>
        <dbReference type="ARBA" id="ARBA00004514"/>
    </source>
</evidence>
<comment type="caution">
    <text evidence="7">The sequence shown here is derived from an EMBL/GenBank/DDBJ whole genome shotgun (WGS) entry which is preliminary data.</text>
</comment>
<proteinExistence type="predicted"/>
<gene>
    <name evidence="7" type="ORF">EDD71_1147</name>
</gene>
<dbReference type="InterPro" id="IPR056764">
    <property type="entry name" value="LbH_EIF2B3/5"/>
</dbReference>
<comment type="subcellular location">
    <subcellularLocation>
        <location evidence="1">Cytoplasm</location>
        <location evidence="1">Cytosol</location>
    </subcellularLocation>
</comment>
<feature type="domain" description="Nucleotidyl transferase" evidence="5">
    <location>
        <begin position="2"/>
        <end position="231"/>
    </location>
</feature>
<keyword evidence="4" id="KW-0648">Protein biosynthesis</keyword>
<dbReference type="InterPro" id="IPR029044">
    <property type="entry name" value="Nucleotide-diphossugar_trans"/>
</dbReference>
<evidence type="ECO:0000259" key="5">
    <source>
        <dbReference type="Pfam" id="PF00483"/>
    </source>
</evidence>
<keyword evidence="7" id="KW-0808">Transferase</keyword>
<sequence length="347" mass="38886">MKALFLAGGMGTRLRPLTNKLPKPMVPIMGKPLLERNMVNLKDCGISEMVLSTCYKPQYIERYFGDGDRHGLKIHYVCEDIPLGTGGAIKNTESFYDDTFLIFNSDILSNINFKELIQYHKSKSADVTIAITQVNNPSMYGVIEYDENGYAISFKEKPQPHEITSNYINAGVYVFEPEVLKEIPSGRVVSVEREVFPLLLQKGYKIAVYKSGSYWMDIGTPEKYLQAHRDIFSGKCKISDIDFSDKDVYRVKNATIHSTVRILGPVYIGENVEIEAYATIGPNTVIGNNARIGKGSKIIGSVLWDNVVVGNGARLFGTIIASDCSIERNNDYYNTVFTEDYCLQMAI</sequence>
<dbReference type="PANTHER" id="PTHR22572">
    <property type="entry name" value="SUGAR-1-PHOSPHATE GUANYL TRANSFERASE"/>
    <property type="match status" value="1"/>
</dbReference>
<dbReference type="SUPFAM" id="SSF51161">
    <property type="entry name" value="Trimeric LpxA-like enzymes"/>
    <property type="match status" value="1"/>
</dbReference>
<dbReference type="Pfam" id="PF25084">
    <property type="entry name" value="LbH_EIF2B"/>
    <property type="match status" value="1"/>
</dbReference>